<accession>X0WHE3</accession>
<feature type="region of interest" description="Disordered" evidence="1">
    <location>
        <begin position="18"/>
        <end position="58"/>
    </location>
</feature>
<gene>
    <name evidence="2" type="ORF">S01H1_49480</name>
</gene>
<dbReference type="EMBL" id="BARS01031836">
    <property type="protein sequence ID" value="GAG22622.1"/>
    <property type="molecule type" value="Genomic_DNA"/>
</dbReference>
<protein>
    <submittedName>
        <fullName evidence="2">Uncharacterized protein</fullName>
    </submittedName>
</protein>
<reference evidence="2" key="1">
    <citation type="journal article" date="2014" name="Front. Microbiol.">
        <title>High frequency of phylogenetically diverse reductive dehalogenase-homologous genes in deep subseafloor sedimentary metagenomes.</title>
        <authorList>
            <person name="Kawai M."/>
            <person name="Futagami T."/>
            <person name="Toyoda A."/>
            <person name="Takaki Y."/>
            <person name="Nishi S."/>
            <person name="Hori S."/>
            <person name="Arai W."/>
            <person name="Tsubouchi T."/>
            <person name="Morono Y."/>
            <person name="Uchiyama I."/>
            <person name="Ito T."/>
            <person name="Fujiyama A."/>
            <person name="Inagaki F."/>
            <person name="Takami H."/>
        </authorList>
    </citation>
    <scope>NUCLEOTIDE SEQUENCE</scope>
    <source>
        <strain evidence="2">Expedition CK06-06</strain>
    </source>
</reference>
<dbReference type="AlphaFoldDB" id="X0WHE3"/>
<organism evidence="2">
    <name type="scientific">marine sediment metagenome</name>
    <dbReference type="NCBI Taxonomy" id="412755"/>
    <lineage>
        <taxon>unclassified sequences</taxon>
        <taxon>metagenomes</taxon>
        <taxon>ecological metagenomes</taxon>
    </lineage>
</organism>
<evidence type="ECO:0000313" key="2">
    <source>
        <dbReference type="EMBL" id="GAG22622.1"/>
    </source>
</evidence>
<name>X0WHE3_9ZZZZ</name>
<comment type="caution">
    <text evidence="2">The sequence shown here is derived from an EMBL/GenBank/DDBJ whole genome shotgun (WGS) entry which is preliminary data.</text>
</comment>
<sequence length="58" mass="5522">MGKLGHATARGAAQGVLGAADKAATPGHARQGQAEAEGKGKVAAGGDKCGLRRGALGL</sequence>
<evidence type="ECO:0000256" key="1">
    <source>
        <dbReference type="SAM" id="MobiDB-lite"/>
    </source>
</evidence>
<proteinExistence type="predicted"/>